<dbReference type="RefSeq" id="WP_058476832.1">
    <property type="nucleotide sequence ID" value="NZ_CAAAIO010000014.1"/>
</dbReference>
<feature type="domain" description="N-acetyltransferase" evidence="1">
    <location>
        <begin position="19"/>
        <end position="185"/>
    </location>
</feature>
<gene>
    <name evidence="2" type="ORF">Lstg_1255</name>
    <name evidence="3" type="ORF">NCTC11991_02738</name>
</gene>
<evidence type="ECO:0000259" key="1">
    <source>
        <dbReference type="PROSITE" id="PS51186"/>
    </source>
</evidence>
<dbReference type="Gene3D" id="3.40.630.30">
    <property type="match status" value="1"/>
</dbReference>
<evidence type="ECO:0000313" key="2">
    <source>
        <dbReference type="EMBL" id="KTD78520.1"/>
    </source>
</evidence>
<accession>A0A378LE28</accession>
<dbReference type="Proteomes" id="UP000255110">
    <property type="component" value="Unassembled WGS sequence"/>
</dbReference>
<dbReference type="STRING" id="460.Lstg_1255"/>
<keyword evidence="3" id="KW-0808">Transferase</keyword>
<dbReference type="InterPro" id="IPR000182">
    <property type="entry name" value="GNAT_dom"/>
</dbReference>
<dbReference type="Proteomes" id="UP000054820">
    <property type="component" value="Unassembled WGS sequence"/>
</dbReference>
<name>A0A378LE28_9GAMM</name>
<keyword evidence="4" id="KW-1185">Reference proteome</keyword>
<evidence type="ECO:0000313" key="4">
    <source>
        <dbReference type="Proteomes" id="UP000054820"/>
    </source>
</evidence>
<sequence length="185" mass="21227">MIFFTAAGKKHTLQFKKLSEYNEDKEELIKLVASWAKKAWGYLHQDDKKFYQKDIHKKQEQIYVATFYGQPVAMFGLFEKGFDPFRIGDDDALPPADDEIGSLGDAELKAVYFDYVFVEERLRGLGFARQLLEKAKALAIELDADLIYLDTLNPKLNNMYIKLGAKVICEGQYLENPTDVLSIKL</sequence>
<dbReference type="AlphaFoldDB" id="A0A378LE28"/>
<dbReference type="OrthoDB" id="5419426at2"/>
<evidence type="ECO:0000313" key="5">
    <source>
        <dbReference type="Proteomes" id="UP000255110"/>
    </source>
</evidence>
<reference evidence="3 5" key="2">
    <citation type="submission" date="2018-06" db="EMBL/GenBank/DDBJ databases">
        <authorList>
            <consortium name="Pathogen Informatics"/>
            <person name="Doyle S."/>
        </authorList>
    </citation>
    <scope>NUCLEOTIDE SEQUENCE [LARGE SCALE GENOMIC DNA]</scope>
    <source>
        <strain evidence="3 5">NCTC11991</strain>
    </source>
</reference>
<dbReference type="SUPFAM" id="SSF55729">
    <property type="entry name" value="Acyl-CoA N-acyltransferases (Nat)"/>
    <property type="match status" value="1"/>
</dbReference>
<dbReference type="Pfam" id="PF00583">
    <property type="entry name" value="Acetyltransf_1"/>
    <property type="match status" value="1"/>
</dbReference>
<evidence type="ECO:0000313" key="3">
    <source>
        <dbReference type="EMBL" id="STY24122.1"/>
    </source>
</evidence>
<dbReference type="EMBL" id="LNYZ01000009">
    <property type="protein sequence ID" value="KTD78520.1"/>
    <property type="molecule type" value="Genomic_DNA"/>
</dbReference>
<dbReference type="PROSITE" id="PS51186">
    <property type="entry name" value="GNAT"/>
    <property type="match status" value="1"/>
</dbReference>
<dbReference type="CDD" id="cd04301">
    <property type="entry name" value="NAT_SF"/>
    <property type="match status" value="1"/>
</dbReference>
<proteinExistence type="predicted"/>
<dbReference type="GO" id="GO:0016747">
    <property type="term" value="F:acyltransferase activity, transferring groups other than amino-acyl groups"/>
    <property type="evidence" value="ECO:0007669"/>
    <property type="project" value="InterPro"/>
</dbReference>
<keyword evidence="3" id="KW-0012">Acyltransferase</keyword>
<organism evidence="3 5">
    <name type="scientific">Legionella steigerwaltii</name>
    <dbReference type="NCBI Taxonomy" id="460"/>
    <lineage>
        <taxon>Bacteria</taxon>
        <taxon>Pseudomonadati</taxon>
        <taxon>Pseudomonadota</taxon>
        <taxon>Gammaproteobacteria</taxon>
        <taxon>Legionellales</taxon>
        <taxon>Legionellaceae</taxon>
        <taxon>Legionella</taxon>
    </lineage>
</organism>
<reference evidence="2 4" key="1">
    <citation type="submission" date="2015-11" db="EMBL/GenBank/DDBJ databases">
        <title>Genomic analysis of 38 Legionella species identifies large and diverse effector repertoires.</title>
        <authorList>
            <person name="Burstein D."/>
            <person name="Amaro F."/>
            <person name="Zusman T."/>
            <person name="Lifshitz Z."/>
            <person name="Cohen O."/>
            <person name="Gilbert J.A."/>
            <person name="Pupko T."/>
            <person name="Shuman H.A."/>
            <person name="Segal G."/>
        </authorList>
    </citation>
    <scope>NUCLEOTIDE SEQUENCE [LARGE SCALE GENOMIC DNA]</scope>
    <source>
        <strain evidence="2 4">SC-18-C9</strain>
    </source>
</reference>
<protein>
    <submittedName>
        <fullName evidence="2 3">Acyl-CoA N-acyltransferase</fullName>
    </submittedName>
</protein>
<dbReference type="InterPro" id="IPR016181">
    <property type="entry name" value="Acyl_CoA_acyltransferase"/>
</dbReference>
<dbReference type="EMBL" id="UGOY01000001">
    <property type="protein sequence ID" value="STY24122.1"/>
    <property type="molecule type" value="Genomic_DNA"/>
</dbReference>